<feature type="non-terminal residue" evidence="2">
    <location>
        <position position="125"/>
    </location>
</feature>
<evidence type="ECO:0000313" key="2">
    <source>
        <dbReference type="EMBL" id="MDZ7544008.1"/>
    </source>
</evidence>
<dbReference type="AlphaFoldDB" id="A0AAW9KI80"/>
<dbReference type="EMBL" id="WNUR01001917">
    <property type="protein sequence ID" value="MDZ7544008.1"/>
    <property type="molecule type" value="Genomic_DNA"/>
</dbReference>
<dbReference type="InterPro" id="IPR000257">
    <property type="entry name" value="Uroporphyrinogen_deCOase"/>
</dbReference>
<proteinExistence type="predicted"/>
<name>A0AAW9KI80_CLOPF</name>
<dbReference type="SUPFAM" id="SSF51726">
    <property type="entry name" value="UROD/MetE-like"/>
    <property type="match status" value="1"/>
</dbReference>
<dbReference type="PANTHER" id="PTHR21091">
    <property type="entry name" value="METHYLTETRAHYDROFOLATE:HOMOCYSTEINE METHYLTRANSFERASE RELATED"/>
    <property type="match status" value="1"/>
</dbReference>
<dbReference type="GO" id="GO:0004853">
    <property type="term" value="F:uroporphyrinogen decarboxylase activity"/>
    <property type="evidence" value="ECO:0007669"/>
    <property type="project" value="InterPro"/>
</dbReference>
<accession>A0AAW9KI80</accession>
<reference evidence="2" key="1">
    <citation type="submission" date="2019-11" db="EMBL/GenBank/DDBJ databases">
        <title>Characterization of Clostridium perfringens isolates from swine manure treated agricultural soils.</title>
        <authorList>
            <person name="Wushke S.T."/>
        </authorList>
    </citation>
    <scope>NUCLEOTIDE SEQUENCE</scope>
    <source>
        <strain evidence="2">X62</strain>
    </source>
</reference>
<dbReference type="GO" id="GO:0005829">
    <property type="term" value="C:cytosol"/>
    <property type="evidence" value="ECO:0007669"/>
    <property type="project" value="TreeGrafter"/>
</dbReference>
<sequence>ELWFMLMDKLGDMVITYVRSQIKNGGKAFQLFDSWAGSLSPRDFQTYVLPTIERIYASLSDLNVPNIYFPGVSSGELLPLLHQVKASVIGLDWRVSIEEGRRRLGDQFAVQGNMDPYLLTGPMDN</sequence>
<comment type="caution">
    <text evidence="2">The sequence shown here is derived from an EMBL/GenBank/DDBJ whole genome shotgun (WGS) entry which is preliminary data.</text>
</comment>
<dbReference type="InterPro" id="IPR038071">
    <property type="entry name" value="UROD/MetE-like_sf"/>
</dbReference>
<dbReference type="PANTHER" id="PTHR21091:SF169">
    <property type="entry name" value="UROPORPHYRINOGEN DECARBOXYLASE"/>
    <property type="match status" value="1"/>
</dbReference>
<evidence type="ECO:0000313" key="3">
    <source>
        <dbReference type="Proteomes" id="UP001288944"/>
    </source>
</evidence>
<dbReference type="Proteomes" id="UP001288944">
    <property type="component" value="Unassembled WGS sequence"/>
</dbReference>
<feature type="non-terminal residue" evidence="2">
    <location>
        <position position="1"/>
    </location>
</feature>
<organism evidence="2 3">
    <name type="scientific">Clostridium perfringens</name>
    <dbReference type="NCBI Taxonomy" id="1502"/>
    <lineage>
        <taxon>Bacteria</taxon>
        <taxon>Bacillati</taxon>
        <taxon>Bacillota</taxon>
        <taxon>Clostridia</taxon>
        <taxon>Eubacteriales</taxon>
        <taxon>Clostridiaceae</taxon>
        <taxon>Clostridium</taxon>
    </lineage>
</organism>
<dbReference type="Pfam" id="PF01208">
    <property type="entry name" value="URO-D"/>
    <property type="match status" value="1"/>
</dbReference>
<gene>
    <name evidence="2" type="ORF">GNF83_23170</name>
</gene>
<protein>
    <submittedName>
        <fullName evidence="2">Uroporphyrinogen decarboxylase</fullName>
    </submittedName>
</protein>
<feature type="domain" description="Uroporphyrinogen decarboxylase (URO-D)" evidence="1">
    <location>
        <begin position="2"/>
        <end position="122"/>
    </location>
</feature>
<dbReference type="GO" id="GO:0006783">
    <property type="term" value="P:heme biosynthetic process"/>
    <property type="evidence" value="ECO:0007669"/>
    <property type="project" value="TreeGrafter"/>
</dbReference>
<dbReference type="Gene3D" id="3.20.20.210">
    <property type="match status" value="1"/>
</dbReference>
<evidence type="ECO:0000259" key="1">
    <source>
        <dbReference type="Pfam" id="PF01208"/>
    </source>
</evidence>